<sequence length="291" mass="32683">MPTLPTSELLAILDTFAQAEVTIPRFVVSVLQSNQLTCQEATDGIVRDIDQLLHGLCEHACVRQSLHECIHRLVKAMYMDELRAVSKKDAGMHFNARRATAGDLEDFDVVKLSERIDTLAPHVSDLFDSLLDADPVLAQRRAWHRRRRRRRRAQMRQHAPVGTAAESNTDGAPETERDVPAAVLDDSDEERWAQLPQIGIDNDVAVLLDAPEQLDADVEMIDAGEIELDNNELDDNADDEDEYCSGLEPLLEDPDDPESATDMLKEEERDKSIQKMKRALCLSMMAQSTNQ</sequence>
<feature type="compositionally biased region" description="Acidic residues" evidence="1">
    <location>
        <begin position="250"/>
        <end position="259"/>
    </location>
</feature>
<keyword evidence="3" id="KW-1185">Reference proteome</keyword>
<dbReference type="STRING" id="1314783.A0A165TUT4"/>
<protein>
    <submittedName>
        <fullName evidence="2">Uncharacterized protein</fullName>
    </submittedName>
</protein>
<reference evidence="2 3" key="1">
    <citation type="journal article" date="2016" name="Mol. Biol. Evol.">
        <title>Comparative Genomics of Early-Diverging Mushroom-Forming Fungi Provides Insights into the Origins of Lignocellulose Decay Capabilities.</title>
        <authorList>
            <person name="Nagy L.G."/>
            <person name="Riley R."/>
            <person name="Tritt A."/>
            <person name="Adam C."/>
            <person name="Daum C."/>
            <person name="Floudas D."/>
            <person name="Sun H."/>
            <person name="Yadav J.S."/>
            <person name="Pangilinan J."/>
            <person name="Larsson K.H."/>
            <person name="Matsuura K."/>
            <person name="Barry K."/>
            <person name="Labutti K."/>
            <person name="Kuo R."/>
            <person name="Ohm R.A."/>
            <person name="Bhattacharya S.S."/>
            <person name="Shirouzu T."/>
            <person name="Yoshinaga Y."/>
            <person name="Martin F.M."/>
            <person name="Grigoriev I.V."/>
            <person name="Hibbett D.S."/>
        </authorList>
    </citation>
    <scope>NUCLEOTIDE SEQUENCE [LARGE SCALE GENOMIC DNA]</scope>
    <source>
        <strain evidence="2 3">L-15889</strain>
    </source>
</reference>
<gene>
    <name evidence="2" type="ORF">DAEQUDRAFT_761453</name>
</gene>
<name>A0A165TUT4_9APHY</name>
<organism evidence="2 3">
    <name type="scientific">Daedalea quercina L-15889</name>
    <dbReference type="NCBI Taxonomy" id="1314783"/>
    <lineage>
        <taxon>Eukaryota</taxon>
        <taxon>Fungi</taxon>
        <taxon>Dikarya</taxon>
        <taxon>Basidiomycota</taxon>
        <taxon>Agaricomycotina</taxon>
        <taxon>Agaricomycetes</taxon>
        <taxon>Polyporales</taxon>
        <taxon>Fomitopsis</taxon>
    </lineage>
</organism>
<feature type="compositionally biased region" description="Basic and acidic residues" evidence="1">
    <location>
        <begin position="263"/>
        <end position="272"/>
    </location>
</feature>
<dbReference type="Proteomes" id="UP000076727">
    <property type="component" value="Unassembled WGS sequence"/>
</dbReference>
<evidence type="ECO:0000256" key="1">
    <source>
        <dbReference type="SAM" id="MobiDB-lite"/>
    </source>
</evidence>
<dbReference type="AlphaFoldDB" id="A0A165TUT4"/>
<accession>A0A165TUT4</accession>
<dbReference type="OrthoDB" id="3067216at2759"/>
<evidence type="ECO:0000313" key="3">
    <source>
        <dbReference type="Proteomes" id="UP000076727"/>
    </source>
</evidence>
<feature type="region of interest" description="Disordered" evidence="1">
    <location>
        <begin position="148"/>
        <end position="176"/>
    </location>
</feature>
<feature type="region of interest" description="Disordered" evidence="1">
    <location>
        <begin position="247"/>
        <end position="272"/>
    </location>
</feature>
<proteinExistence type="predicted"/>
<evidence type="ECO:0000313" key="2">
    <source>
        <dbReference type="EMBL" id="KZT73985.1"/>
    </source>
</evidence>
<dbReference type="EMBL" id="KV429034">
    <property type="protein sequence ID" value="KZT73985.1"/>
    <property type="molecule type" value="Genomic_DNA"/>
</dbReference>